<organism evidence="3 4">
    <name type="scientific">Dyadobacter psychrophilus</name>
    <dbReference type="NCBI Taxonomy" id="651661"/>
    <lineage>
        <taxon>Bacteria</taxon>
        <taxon>Pseudomonadati</taxon>
        <taxon>Bacteroidota</taxon>
        <taxon>Cytophagia</taxon>
        <taxon>Cytophagales</taxon>
        <taxon>Spirosomataceae</taxon>
        <taxon>Dyadobacter</taxon>
    </lineage>
</organism>
<dbReference type="EMBL" id="FUZA01000001">
    <property type="protein sequence ID" value="SKB54341.1"/>
    <property type="molecule type" value="Genomic_DNA"/>
</dbReference>
<evidence type="ECO:0000259" key="2">
    <source>
        <dbReference type="Pfam" id="PF13471"/>
    </source>
</evidence>
<evidence type="ECO:0000313" key="3">
    <source>
        <dbReference type="EMBL" id="SKB54341.1"/>
    </source>
</evidence>
<protein>
    <submittedName>
        <fullName evidence="3">Transglutaminase-like superfamily protein</fullName>
    </submittedName>
</protein>
<dbReference type="STRING" id="651661.SAMN05660293_00886"/>
<keyword evidence="4" id="KW-1185">Reference proteome</keyword>
<dbReference type="RefSeq" id="WP_229208276.1">
    <property type="nucleotide sequence ID" value="NZ_FUZA01000001.1"/>
</dbReference>
<keyword evidence="1" id="KW-0472">Membrane</keyword>
<sequence>MGTFKHHIAKWNELSGEGKAIFLKATVSLVLIKTGLTILPFGTFRKLFHWLCDTKSVGEISQERIDLTVWAVDTAANLLPLELLCLPRALATKYLLRKVPALTLEIGIEVNPAKQFEAHAWVEKNGTVIMGNWPQSVLYQRIWVWN</sequence>
<reference evidence="4" key="1">
    <citation type="submission" date="2017-02" db="EMBL/GenBank/DDBJ databases">
        <authorList>
            <person name="Varghese N."/>
            <person name="Submissions S."/>
        </authorList>
    </citation>
    <scope>NUCLEOTIDE SEQUENCE [LARGE SCALE GENOMIC DNA]</scope>
    <source>
        <strain evidence="4">DSM 22270</strain>
    </source>
</reference>
<gene>
    <name evidence="3" type="ORF">SAMN05660293_00886</name>
</gene>
<proteinExistence type="predicted"/>
<dbReference type="Proteomes" id="UP000190897">
    <property type="component" value="Unassembled WGS sequence"/>
</dbReference>
<feature type="domain" description="Microcin J25-processing protein McjB C-terminal" evidence="2">
    <location>
        <begin position="58"/>
        <end position="142"/>
    </location>
</feature>
<dbReference type="InterPro" id="IPR032708">
    <property type="entry name" value="McjB_C"/>
</dbReference>
<name>A0A1T5C4M2_9BACT</name>
<keyword evidence="1" id="KW-1133">Transmembrane helix</keyword>
<evidence type="ECO:0000313" key="4">
    <source>
        <dbReference type="Proteomes" id="UP000190897"/>
    </source>
</evidence>
<dbReference type="InterPro" id="IPR053521">
    <property type="entry name" value="McjB-like"/>
</dbReference>
<keyword evidence="1" id="KW-0812">Transmembrane</keyword>
<feature type="transmembrane region" description="Helical" evidence="1">
    <location>
        <begin position="20"/>
        <end position="41"/>
    </location>
</feature>
<dbReference type="NCBIfam" id="NF033537">
    <property type="entry name" value="lasso_biosyn_B2"/>
    <property type="match status" value="1"/>
</dbReference>
<dbReference type="Pfam" id="PF13471">
    <property type="entry name" value="Transglut_core3"/>
    <property type="match status" value="1"/>
</dbReference>
<accession>A0A1T5C4M2</accession>
<dbReference type="AlphaFoldDB" id="A0A1T5C4M2"/>
<evidence type="ECO:0000256" key="1">
    <source>
        <dbReference type="SAM" id="Phobius"/>
    </source>
</evidence>